<keyword evidence="18" id="KW-1185">Reference proteome</keyword>
<dbReference type="InterPro" id="IPR014017">
    <property type="entry name" value="DNA_helicase_UvrD-like_C"/>
</dbReference>
<dbReference type="Gene3D" id="1.10.274.50">
    <property type="match status" value="1"/>
</dbReference>
<dbReference type="EMBL" id="JAHQCX010000001">
    <property type="protein sequence ID" value="MBU9724683.1"/>
    <property type="molecule type" value="Genomic_DNA"/>
</dbReference>
<evidence type="ECO:0000256" key="12">
    <source>
        <dbReference type="ARBA" id="ARBA00048988"/>
    </source>
</evidence>
<name>A0ABS6K1T3_9FIRM</name>
<dbReference type="SUPFAM" id="SSF52980">
    <property type="entry name" value="Restriction endonuclease-like"/>
    <property type="match status" value="1"/>
</dbReference>
<evidence type="ECO:0000256" key="4">
    <source>
        <dbReference type="ARBA" id="ARBA00022801"/>
    </source>
</evidence>
<evidence type="ECO:0000256" key="3">
    <source>
        <dbReference type="ARBA" id="ARBA00022763"/>
    </source>
</evidence>
<evidence type="ECO:0000256" key="5">
    <source>
        <dbReference type="ARBA" id="ARBA00022806"/>
    </source>
</evidence>
<keyword evidence="2 13" id="KW-0547">Nucleotide-binding</keyword>
<comment type="subunit">
    <text evidence="13">Heterodimer of AddA and AddB/RexB.</text>
</comment>
<evidence type="ECO:0000256" key="6">
    <source>
        <dbReference type="ARBA" id="ARBA00022839"/>
    </source>
</evidence>
<dbReference type="InterPro" id="IPR011335">
    <property type="entry name" value="Restrct_endonuc-II-like"/>
</dbReference>
<evidence type="ECO:0000256" key="8">
    <source>
        <dbReference type="ARBA" id="ARBA00023125"/>
    </source>
</evidence>
<comment type="similarity">
    <text evidence="13">Belongs to the helicase family. AddA subfamily.</text>
</comment>
<dbReference type="InterPro" id="IPR000212">
    <property type="entry name" value="DNA_helicase_UvrD/REP"/>
</dbReference>
<feature type="domain" description="UvrD-like helicase C-terminal" evidence="16">
    <location>
        <begin position="501"/>
        <end position="815"/>
    </location>
</feature>
<keyword evidence="7 13" id="KW-0067">ATP-binding</keyword>
<dbReference type="Gene3D" id="3.90.320.10">
    <property type="match status" value="1"/>
</dbReference>
<dbReference type="EC" id="5.6.2.4" evidence="13"/>
<comment type="catalytic activity">
    <reaction evidence="12 13">
        <text>ATP + H2O = ADP + phosphate + H(+)</text>
        <dbReference type="Rhea" id="RHEA:13065"/>
        <dbReference type="ChEBI" id="CHEBI:15377"/>
        <dbReference type="ChEBI" id="CHEBI:15378"/>
        <dbReference type="ChEBI" id="CHEBI:30616"/>
        <dbReference type="ChEBI" id="CHEBI:43474"/>
        <dbReference type="ChEBI" id="CHEBI:456216"/>
        <dbReference type="EC" id="5.6.2.4"/>
    </reaction>
</comment>
<evidence type="ECO:0000256" key="2">
    <source>
        <dbReference type="ARBA" id="ARBA00022741"/>
    </source>
</evidence>
<keyword evidence="8 13" id="KW-0238">DNA-binding</keyword>
<comment type="catalytic activity">
    <reaction evidence="11 13">
        <text>Couples ATP hydrolysis with the unwinding of duplex DNA by translocating in the 3'-5' direction.</text>
        <dbReference type="EC" id="5.6.2.4"/>
    </reaction>
</comment>
<keyword evidence="9 13" id="KW-0234">DNA repair</keyword>
<dbReference type="PROSITE" id="PS51198">
    <property type="entry name" value="UVRD_HELICASE_ATP_BIND"/>
    <property type="match status" value="1"/>
</dbReference>
<dbReference type="GO" id="GO:0004386">
    <property type="term" value="F:helicase activity"/>
    <property type="evidence" value="ECO:0007669"/>
    <property type="project" value="UniProtKB-KW"/>
</dbReference>
<reference evidence="17 18" key="1">
    <citation type="submission" date="2021-06" db="EMBL/GenBank/DDBJ databases">
        <title>Description of novel taxa of the family Lachnospiraceae.</title>
        <authorList>
            <person name="Chaplin A.V."/>
            <person name="Sokolova S.R."/>
            <person name="Pikina A.P."/>
            <person name="Korzhanova M."/>
            <person name="Belova V."/>
            <person name="Korostin D."/>
            <person name="Efimov B.A."/>
        </authorList>
    </citation>
    <scope>NUCLEOTIDE SEQUENCE [LARGE SCALE GENOMIC DNA]</scope>
    <source>
        <strain evidence="17 18">ASD4241</strain>
    </source>
</reference>
<accession>A0ABS6K1T3</accession>
<dbReference type="PANTHER" id="PTHR11070">
    <property type="entry name" value="UVRD / RECB / PCRA DNA HELICASE FAMILY MEMBER"/>
    <property type="match status" value="1"/>
</dbReference>
<sequence>MGFSWTEEQQRVLDARKKNVLVSAAAGSGKTAVLVERIIRMVTDPRDPVDIDRLLIVTFTNAAAAQMRERITKAIESRLEEQEENSHLLRQLTLIHNAQISTIDSFCLYVIRNYFHVIELDPNFRVADEGELKLLKSDMAAELLEEYYEKGEEHFLHFVECYSTGKSDKGLEDLILQLYEFSMSYPWPKEWLLECAKAYQIEEPEEMEESPWMGAIRRYLDQVLAELKVQTRQAVELLHQPDGPYMYEDALQGDLNLLEQLAACGTYAEYAKVFETLMYVRMSAKKDANVSDEKRQAVKEGREQFKKVLKGLKEQFFYSSAAQVLADIRSSRENMEVLINLVLDFSEKLSKKKKEKNLVDFPDLEHYALEILVERTEDGWKARPAAEDLKNYFTEIIIDEYQDSNLVQEMILNSISREKDGHPNIFMVGDVKQSIYRFRLARPELFIEKYDTYSKDDTAAYQRIDLHRNFRSRMEVIDCANFIFRRIMSKTLGNVEYDGDAALYPGADFPEAPWGNRTELLLLDPDSVEELEEETEENARELEARAVAGRILELKGSQKVWDRDLGEYRTARYSDMVILLRTVSGWAQTFTQILLAYGIPAHTSSQTGYFSTLEVQVVLNFLRLIDNPRQDLPLASVLKSPVAGLCGEELALIKSAYPNLRFYECCEQCAMRTAQAEPLPHPVEERVEERPVEEEALHPIPERVTKKLGAFYRLLESFRERVPYTAIHELLWEILRETGYGDCAAAMPGGAQRLANLDMLVEKALDFEKTSYRGLFHFIRYIEQLQKYDVDFGEASLLGENEDAVRIMSIHKSKGLEFPIVFVSGMGKSFNKQDVRSKIVIHPDLGMGADYVDPVLRVKTPTLIKKAVQRQTDLENLGEELRVLYVALTRAKEKLIMTGAVKKLAERLAAGAGGTNGGGDAAVQDGAAGTGAASGSERLSFLKRTSAGSYLDWILPVSLQPGSGIEIRALSLLELVGLEARQQVTQKLSKEAMFKWDPNVVYDPQLHEILEQRLTYQYPFREEAALKTKLSVSEIKRMGQYEADEPQEQMYEEPEIIPLLPQFIQKEGKEMTPAQRGTIYHKVLECLEYQELQAKDSIRERLRILEQDGILTSQEIQAVDISRILLFGKSTLAKRMADAKKTGRLWREQQFVLEVPAAEVYPDYQGEAYVLIQGIIDVYFQEEDRLIVADYKSDRIRPGRERELAERYQVQLNYYQRALEQLTGKKVKEKLIYSLETGKEIRVL</sequence>
<dbReference type="InterPro" id="IPR014016">
    <property type="entry name" value="UvrD-like_ATP-bd"/>
</dbReference>
<dbReference type="HAMAP" id="MF_01451">
    <property type="entry name" value="AddA"/>
    <property type="match status" value="1"/>
</dbReference>
<dbReference type="Pfam" id="PF13361">
    <property type="entry name" value="UvrD_C"/>
    <property type="match status" value="1"/>
</dbReference>
<comment type="cofactor">
    <cofactor evidence="13">
        <name>Mg(2+)</name>
        <dbReference type="ChEBI" id="CHEBI:18420"/>
    </cofactor>
</comment>
<evidence type="ECO:0000256" key="14">
    <source>
        <dbReference type="PROSITE-ProRule" id="PRU00560"/>
    </source>
</evidence>
<dbReference type="Pfam" id="PF12705">
    <property type="entry name" value="PDDEXK_1"/>
    <property type="match status" value="1"/>
</dbReference>
<evidence type="ECO:0000259" key="15">
    <source>
        <dbReference type="PROSITE" id="PS51198"/>
    </source>
</evidence>
<keyword evidence="1 13" id="KW-0540">Nuclease</keyword>
<keyword evidence="5 13" id="KW-0347">Helicase</keyword>
<proteinExistence type="inferred from homology"/>
<evidence type="ECO:0000256" key="9">
    <source>
        <dbReference type="ARBA" id="ARBA00023204"/>
    </source>
</evidence>
<keyword evidence="10 13" id="KW-0413">Isomerase</keyword>
<dbReference type="PROSITE" id="PS51217">
    <property type="entry name" value="UVRD_HELICASE_CTER"/>
    <property type="match status" value="1"/>
</dbReference>
<evidence type="ECO:0000256" key="7">
    <source>
        <dbReference type="ARBA" id="ARBA00022840"/>
    </source>
</evidence>
<comment type="caution">
    <text evidence="17">The sequence shown here is derived from an EMBL/GenBank/DDBJ whole genome shotgun (WGS) entry which is preliminary data.</text>
</comment>
<evidence type="ECO:0000313" key="18">
    <source>
        <dbReference type="Proteomes" id="UP001314681"/>
    </source>
</evidence>
<dbReference type="Gene3D" id="3.40.50.300">
    <property type="entry name" value="P-loop containing nucleotide triphosphate hydrolases"/>
    <property type="match status" value="4"/>
</dbReference>
<protein>
    <recommendedName>
        <fullName evidence="13">ATP-dependent helicase/nuclease subunit A</fullName>
        <ecNumber evidence="13">3.1.-.-</ecNumber>
        <ecNumber evidence="13">5.6.2.4</ecNumber>
    </recommendedName>
    <alternativeName>
        <fullName evidence="13">ATP-dependent helicase/nuclease AddA</fullName>
    </alternativeName>
    <alternativeName>
        <fullName evidence="13">DNA 3'-5' helicase AddA</fullName>
    </alternativeName>
</protein>
<dbReference type="InterPro" id="IPR014152">
    <property type="entry name" value="AddA"/>
</dbReference>
<dbReference type="RefSeq" id="WP_158351800.1">
    <property type="nucleotide sequence ID" value="NZ_JAHQCX010000001.1"/>
</dbReference>
<evidence type="ECO:0000259" key="16">
    <source>
        <dbReference type="PROSITE" id="PS51217"/>
    </source>
</evidence>
<dbReference type="Pfam" id="PF00580">
    <property type="entry name" value="UvrD-helicase"/>
    <property type="match status" value="1"/>
</dbReference>
<evidence type="ECO:0000256" key="1">
    <source>
        <dbReference type="ARBA" id="ARBA00022722"/>
    </source>
</evidence>
<feature type="binding site" evidence="14">
    <location>
        <begin position="24"/>
        <end position="31"/>
    </location>
    <ligand>
        <name>ATP</name>
        <dbReference type="ChEBI" id="CHEBI:30616"/>
    </ligand>
</feature>
<dbReference type="PANTHER" id="PTHR11070:SF48">
    <property type="entry name" value="ATP-DEPENDENT HELICASE_NUCLEASE SUBUNIT A"/>
    <property type="match status" value="1"/>
</dbReference>
<evidence type="ECO:0000313" key="17">
    <source>
        <dbReference type="EMBL" id="MBU9724683.1"/>
    </source>
</evidence>
<keyword evidence="6 13" id="KW-0269">Exonuclease</keyword>
<keyword evidence="4 13" id="KW-0378">Hydrolase</keyword>
<organism evidence="17 18">
    <name type="scientific">Diplocloster modestus</name>
    <dbReference type="NCBI Taxonomy" id="2850322"/>
    <lineage>
        <taxon>Bacteria</taxon>
        <taxon>Bacillati</taxon>
        <taxon>Bacillota</taxon>
        <taxon>Clostridia</taxon>
        <taxon>Lachnospirales</taxon>
        <taxon>Lachnospiraceae</taxon>
        <taxon>Diplocloster</taxon>
    </lineage>
</organism>
<dbReference type="EC" id="3.1.-.-" evidence="13"/>
<gene>
    <name evidence="13 17" type="primary">addA</name>
    <name evidence="17" type="ORF">KTH90_01510</name>
</gene>
<dbReference type="SUPFAM" id="SSF52540">
    <property type="entry name" value="P-loop containing nucleoside triphosphate hydrolases"/>
    <property type="match status" value="1"/>
</dbReference>
<evidence type="ECO:0000256" key="11">
    <source>
        <dbReference type="ARBA" id="ARBA00034617"/>
    </source>
</evidence>
<feature type="domain" description="UvrD-like helicase ATP-binding" evidence="15">
    <location>
        <begin position="3"/>
        <end position="473"/>
    </location>
</feature>
<evidence type="ECO:0000256" key="13">
    <source>
        <dbReference type="HAMAP-Rule" id="MF_01451"/>
    </source>
</evidence>
<comment type="function">
    <text evidence="13">The heterodimer acts as both an ATP-dependent DNA helicase and an ATP-dependent, dual-direction single-stranded exonuclease. Recognizes the chi site generating a DNA molecule suitable for the initiation of homologous recombination. The AddA nuclease domain is required for chi fragment generation; this subunit has the helicase and 3' -&gt; 5' nuclease activities.</text>
</comment>
<dbReference type="NCBIfam" id="TIGR02785">
    <property type="entry name" value="addA_Gpos"/>
    <property type="match status" value="1"/>
</dbReference>
<dbReference type="Proteomes" id="UP001314681">
    <property type="component" value="Unassembled WGS sequence"/>
</dbReference>
<dbReference type="InterPro" id="IPR038726">
    <property type="entry name" value="PDDEXK_AddAB-type"/>
</dbReference>
<dbReference type="InterPro" id="IPR027417">
    <property type="entry name" value="P-loop_NTPase"/>
</dbReference>
<dbReference type="InterPro" id="IPR011604">
    <property type="entry name" value="PDDEXK-like_dom_sf"/>
</dbReference>
<evidence type="ECO:0000256" key="10">
    <source>
        <dbReference type="ARBA" id="ARBA00023235"/>
    </source>
</evidence>
<keyword evidence="3 13" id="KW-0227">DNA damage</keyword>